<dbReference type="Proteomes" id="UP000594262">
    <property type="component" value="Unplaced"/>
</dbReference>
<dbReference type="AlphaFoldDB" id="A0A7M5WYY7"/>
<dbReference type="PROSITE" id="PS00194">
    <property type="entry name" value="THIOREDOXIN_1"/>
    <property type="match status" value="1"/>
</dbReference>
<name>A0A7M5WYY7_9CNID</name>
<evidence type="ECO:0000256" key="3">
    <source>
        <dbReference type="PIRSR" id="PIRSR000077-4"/>
    </source>
</evidence>
<keyword evidence="1 3" id="KW-1015">Disulfide bond</keyword>
<dbReference type="OrthoDB" id="2121326at2759"/>
<keyword evidence="6" id="KW-1185">Reference proteome</keyword>
<accession>A0A7M5WYY7</accession>
<protein>
    <recommendedName>
        <fullName evidence="2">Thioredoxin</fullName>
    </recommendedName>
</protein>
<evidence type="ECO:0000256" key="1">
    <source>
        <dbReference type="ARBA" id="ARBA00023157"/>
    </source>
</evidence>
<evidence type="ECO:0000259" key="4">
    <source>
        <dbReference type="PROSITE" id="PS51352"/>
    </source>
</evidence>
<dbReference type="Pfam" id="PF00085">
    <property type="entry name" value="Thioredoxin"/>
    <property type="match status" value="1"/>
</dbReference>
<evidence type="ECO:0000313" key="6">
    <source>
        <dbReference type="Proteomes" id="UP000594262"/>
    </source>
</evidence>
<dbReference type="InterPro" id="IPR017937">
    <property type="entry name" value="Thioredoxin_CS"/>
</dbReference>
<dbReference type="PANTHER" id="PTHR46115">
    <property type="entry name" value="THIOREDOXIN-LIKE PROTEIN 1"/>
    <property type="match status" value="1"/>
</dbReference>
<proteinExistence type="inferred from homology"/>
<dbReference type="RefSeq" id="XP_066923861.1">
    <property type="nucleotide sequence ID" value="XM_067067760.1"/>
</dbReference>
<dbReference type="SUPFAM" id="SSF52833">
    <property type="entry name" value="Thioredoxin-like"/>
    <property type="match status" value="1"/>
</dbReference>
<dbReference type="GO" id="GO:0015035">
    <property type="term" value="F:protein-disulfide reductase activity"/>
    <property type="evidence" value="ECO:0007669"/>
    <property type="project" value="InterPro"/>
</dbReference>
<dbReference type="CDD" id="cd02947">
    <property type="entry name" value="TRX_family"/>
    <property type="match status" value="1"/>
</dbReference>
<dbReference type="PIRSF" id="PIRSF000077">
    <property type="entry name" value="Thioredoxin"/>
    <property type="match status" value="1"/>
</dbReference>
<dbReference type="InterPro" id="IPR013766">
    <property type="entry name" value="Thioredoxin_domain"/>
</dbReference>
<dbReference type="EnsemblMetazoa" id="CLYHEMT015206.1">
    <property type="protein sequence ID" value="CLYHEMP015206.1"/>
    <property type="gene ID" value="CLYHEMG015206"/>
</dbReference>
<dbReference type="InterPro" id="IPR005746">
    <property type="entry name" value="Thioredoxin"/>
</dbReference>
<comment type="similarity">
    <text evidence="2">Belongs to the thioredoxin family.</text>
</comment>
<keyword evidence="3" id="KW-0676">Redox-active center</keyword>
<dbReference type="GeneID" id="136811144"/>
<evidence type="ECO:0000256" key="2">
    <source>
        <dbReference type="PIRNR" id="PIRNR000077"/>
    </source>
</evidence>
<dbReference type="RefSeq" id="XP_066923862.1">
    <property type="nucleotide sequence ID" value="XM_067067761.1"/>
</dbReference>
<feature type="disulfide bond" description="Redox-active" evidence="3">
    <location>
        <begin position="29"/>
        <end position="32"/>
    </location>
</feature>
<reference evidence="5" key="1">
    <citation type="submission" date="2021-01" db="UniProtKB">
        <authorList>
            <consortium name="EnsemblMetazoa"/>
        </authorList>
    </citation>
    <scope>IDENTIFICATION</scope>
</reference>
<feature type="domain" description="Thioredoxin" evidence="4">
    <location>
        <begin position="1"/>
        <end position="105"/>
    </location>
</feature>
<organism evidence="5 6">
    <name type="scientific">Clytia hemisphaerica</name>
    <dbReference type="NCBI Taxonomy" id="252671"/>
    <lineage>
        <taxon>Eukaryota</taxon>
        <taxon>Metazoa</taxon>
        <taxon>Cnidaria</taxon>
        <taxon>Hydrozoa</taxon>
        <taxon>Hydroidolina</taxon>
        <taxon>Leptothecata</taxon>
        <taxon>Obeliida</taxon>
        <taxon>Clytiidae</taxon>
        <taxon>Clytia</taxon>
    </lineage>
</organism>
<evidence type="ECO:0000313" key="5">
    <source>
        <dbReference type="EnsemblMetazoa" id="CLYHEMP015206.1"/>
    </source>
</evidence>
<dbReference type="PRINTS" id="PR00421">
    <property type="entry name" value="THIOREDOXIN"/>
</dbReference>
<dbReference type="InterPro" id="IPR036249">
    <property type="entry name" value="Thioredoxin-like_sf"/>
</dbReference>
<dbReference type="PROSITE" id="PS51352">
    <property type="entry name" value="THIOREDOXIN_2"/>
    <property type="match status" value="1"/>
</dbReference>
<dbReference type="Gene3D" id="3.40.30.10">
    <property type="entry name" value="Glutaredoxin"/>
    <property type="match status" value="1"/>
</dbReference>
<sequence length="105" mass="12109">MKEIGDLKELNQFIGSSSKVVVEFHAEWCGPCRRITPQFKQISEGHPNISFALIDMDGQDEICDKYKIDVFPTFIFYHNSKQFAKVFGANEHKLRENIEKLSEAV</sequence>